<name>A0A8H7I7P2_9AGAM</name>
<accession>A0A8H7I7P2</accession>
<comment type="caution">
    <text evidence="1">The sequence shown here is derived from an EMBL/GenBank/DDBJ whole genome shotgun (WGS) entry which is preliminary data.</text>
</comment>
<dbReference type="EMBL" id="JACYCF010000028">
    <property type="protein sequence ID" value="KAF8749417.1"/>
    <property type="molecule type" value="Genomic_DNA"/>
</dbReference>
<sequence length="211" mass="23162">MFLSPYQDEKRQASSWMIHTEIYRMFRRCRMPFCIPGSDSTQTRDVCTARRVGTCMAALSSISVWVSSSDSSYSALSRASVACRFRLCACAYTFPFLLSSSSAFCRSSPPSVRPSAFLLALPLHLQSPHLLLCALELVVPACRTLSILSTALSPFFSHSTPSSSFPIRWMPSSSPIAVTADMSCSFPLACRAECNQVRAWDGKDTVGNAEV</sequence>
<dbReference type="AlphaFoldDB" id="A0A8H7I7P2"/>
<gene>
    <name evidence="1" type="ORF">RHS01_10109</name>
</gene>
<evidence type="ECO:0000313" key="2">
    <source>
        <dbReference type="Proteomes" id="UP000614334"/>
    </source>
</evidence>
<organism evidence="1 2">
    <name type="scientific">Rhizoctonia solani</name>
    <dbReference type="NCBI Taxonomy" id="456999"/>
    <lineage>
        <taxon>Eukaryota</taxon>
        <taxon>Fungi</taxon>
        <taxon>Dikarya</taxon>
        <taxon>Basidiomycota</taxon>
        <taxon>Agaricomycotina</taxon>
        <taxon>Agaricomycetes</taxon>
        <taxon>Cantharellales</taxon>
        <taxon>Ceratobasidiaceae</taxon>
        <taxon>Rhizoctonia</taxon>
    </lineage>
</organism>
<protein>
    <submittedName>
        <fullName evidence="1">Uncharacterized protein</fullName>
    </submittedName>
</protein>
<reference evidence="1" key="1">
    <citation type="submission" date="2020-09" db="EMBL/GenBank/DDBJ databases">
        <title>Comparative genome analyses of four rice-infecting Rhizoctonia solani isolates reveal extensive enrichment of homogalacturonan modification genes.</title>
        <authorList>
            <person name="Lee D.-Y."/>
            <person name="Jeon J."/>
            <person name="Kim K.-T."/>
            <person name="Cheong K."/>
            <person name="Song H."/>
            <person name="Choi G."/>
            <person name="Ko J."/>
            <person name="Opiyo S.O."/>
            <person name="Zuo S."/>
            <person name="Madhav S."/>
            <person name="Lee Y.-H."/>
            <person name="Wang G.-L."/>
        </authorList>
    </citation>
    <scope>NUCLEOTIDE SEQUENCE</scope>
    <source>
        <strain evidence="1">AG1-IA B2</strain>
    </source>
</reference>
<proteinExistence type="predicted"/>
<dbReference type="Proteomes" id="UP000614334">
    <property type="component" value="Unassembled WGS sequence"/>
</dbReference>
<evidence type="ECO:0000313" key="1">
    <source>
        <dbReference type="EMBL" id="KAF8749417.1"/>
    </source>
</evidence>